<evidence type="ECO:0000259" key="1">
    <source>
        <dbReference type="Pfam" id="PF20283"/>
    </source>
</evidence>
<proteinExistence type="predicted"/>
<name>A0A090FIZ4_MESPL</name>
<organism evidence="2 3">
    <name type="scientific">Mesorhizobium plurifarium</name>
    <dbReference type="NCBI Taxonomy" id="69974"/>
    <lineage>
        <taxon>Bacteria</taxon>
        <taxon>Pseudomonadati</taxon>
        <taxon>Pseudomonadota</taxon>
        <taxon>Alphaproteobacteria</taxon>
        <taxon>Hyphomicrobiales</taxon>
        <taxon>Phyllobacteriaceae</taxon>
        <taxon>Mesorhizobium</taxon>
    </lineage>
</organism>
<dbReference type="AlphaFoldDB" id="A0A090FIZ4"/>
<dbReference type="EMBL" id="CCNB01000043">
    <property type="protein sequence ID" value="CDX43839.1"/>
    <property type="molecule type" value="Genomic_DNA"/>
</dbReference>
<dbReference type="Proteomes" id="UP000046373">
    <property type="component" value="Unassembled WGS sequence"/>
</dbReference>
<evidence type="ECO:0000313" key="2">
    <source>
        <dbReference type="EMBL" id="CDX43839.1"/>
    </source>
</evidence>
<dbReference type="InterPro" id="IPR046913">
    <property type="entry name" value="ABC-3C_CTD7"/>
</dbReference>
<feature type="domain" description="ABC-three component systems C-terminal" evidence="1">
    <location>
        <begin position="243"/>
        <end position="370"/>
    </location>
</feature>
<protein>
    <recommendedName>
        <fullName evidence="1">ABC-three component systems C-terminal domain-containing protein</fullName>
    </recommendedName>
</protein>
<accession>A0A090FIZ4</accession>
<evidence type="ECO:0000313" key="3">
    <source>
        <dbReference type="Proteomes" id="UP000046373"/>
    </source>
</evidence>
<reference evidence="2 3" key="1">
    <citation type="submission" date="2014-08" db="EMBL/GenBank/DDBJ databases">
        <authorList>
            <person name="Moulin Lionel"/>
        </authorList>
    </citation>
    <scope>NUCLEOTIDE SEQUENCE [LARGE SCALE GENOMIC DNA]</scope>
</reference>
<gene>
    <name evidence="2" type="ORF">MPLDJ20_60385</name>
</gene>
<dbReference type="Pfam" id="PF20283">
    <property type="entry name" value="CTD7"/>
    <property type="match status" value="1"/>
</dbReference>
<sequence>MFQSRYALLRMFDLPEDGEVYIERNDDVEFVEVDGSITLGSLKHKAAGDRLSDLSVDFWKSVRVWVAHYKKSGRVASTARFILYSTASVSSGSFLELFVGSGGSAEQRATRAEAARSTSTAKEIAKVNDDLADLSEFEARDFYSRITISASTLRIDDIPGLIDQRLRATRKEDRAALFSRLEGWWTDLVIRVLTGKAGPSIKVQDVTDKLVVLSDQFKADNLPIDFRGKKPEDINVSTDKRMFVAQLRALKLSEERIQHAIIDYYRAYEQRSLWARERLVIASELEDYEDLLIEEWDRHKAILCEKISETSHEDACLAAGNALYLWALENTAHLRIRERVTEPYVVRGAFQMLANDRPEPRVYWHPRFLRSLAAILGTAA</sequence>